<sequence>MRKSVKLGHETCSNVSASLSYQCAAREERTMRRSTGSLTRASADPEQPNFWIPPQSGHLPLSCKASRILPAVTLLSLTARISLLCRSQVAIKTPTPTPTSCDTVTVLSTIWQAPTQASTTTWHLIMKHIMRQQIQLQNYREENKQLKMEIVNLKNDIKDLKVALKSKGKGKGKGRAAANSSDDDAAVSDGEEVVGVLEPLQLGKRYAVLAEAWIKDDIKSMLSESLAKPTMSHDDPARYPAQVPPPKKGINWQEARIGQIADLFHYVPQSWHDRMSNKGIFIRDLTLLKFARGHSAIKSSLVNLAKNNAHLIFGFHHSHFKSRAEADDPQISRFVKWSPTDPKIAKFPPILYPDEQRDDSKVFCSPILLKATHLYQLVKCMLCGPTSLLGTKRGGTPPPYLSKLQIKEVTPGLIALVAVIGIWLCTNQKTFSPCYAEPTDKPYLQAEQGTDFAAMHWNFKRLLVKGAQLPATKAIFDEYRSVLYGGVDPNAQGSGSGSDYGDVDLEYADEEDDVDVILARMTIAGQAQPSETEDVDAVEERSEDEQQEVLPHISQAVRVQGPPPALPATLAALPPQA</sequence>
<feature type="non-terminal residue" evidence="3">
    <location>
        <position position="577"/>
    </location>
</feature>
<dbReference type="InParanoid" id="A0A5C3NMD4"/>
<keyword evidence="4" id="KW-1185">Reference proteome</keyword>
<dbReference type="InterPro" id="IPR046521">
    <property type="entry name" value="DUF6698"/>
</dbReference>
<feature type="coiled-coil region" evidence="1">
    <location>
        <begin position="129"/>
        <end position="163"/>
    </location>
</feature>
<feature type="region of interest" description="Disordered" evidence="2">
    <location>
        <begin position="558"/>
        <end position="577"/>
    </location>
</feature>
<dbReference type="AlphaFoldDB" id="A0A5C3NMD4"/>
<evidence type="ECO:0000256" key="1">
    <source>
        <dbReference type="SAM" id="Coils"/>
    </source>
</evidence>
<dbReference type="Proteomes" id="UP000308197">
    <property type="component" value="Unassembled WGS sequence"/>
</dbReference>
<dbReference type="STRING" id="1314778.A0A5C3NMD4"/>
<keyword evidence="1" id="KW-0175">Coiled coil</keyword>
<protein>
    <submittedName>
        <fullName evidence="3">Uncharacterized protein</fullName>
    </submittedName>
</protein>
<evidence type="ECO:0000313" key="3">
    <source>
        <dbReference type="EMBL" id="TFK78374.1"/>
    </source>
</evidence>
<proteinExistence type="predicted"/>
<dbReference type="Pfam" id="PF20414">
    <property type="entry name" value="DUF6698"/>
    <property type="match status" value="1"/>
</dbReference>
<gene>
    <name evidence="3" type="ORF">K466DRAFT_570875</name>
</gene>
<accession>A0A5C3NMD4</accession>
<feature type="region of interest" description="Disordered" evidence="2">
    <location>
        <begin position="525"/>
        <end position="548"/>
    </location>
</feature>
<evidence type="ECO:0000313" key="4">
    <source>
        <dbReference type="Proteomes" id="UP000308197"/>
    </source>
</evidence>
<evidence type="ECO:0000256" key="2">
    <source>
        <dbReference type="SAM" id="MobiDB-lite"/>
    </source>
</evidence>
<name>A0A5C3NMD4_9APHY</name>
<reference evidence="3 4" key="1">
    <citation type="journal article" date="2019" name="Nat. Ecol. Evol.">
        <title>Megaphylogeny resolves global patterns of mushroom evolution.</title>
        <authorList>
            <person name="Varga T."/>
            <person name="Krizsan K."/>
            <person name="Foldi C."/>
            <person name="Dima B."/>
            <person name="Sanchez-Garcia M."/>
            <person name="Sanchez-Ramirez S."/>
            <person name="Szollosi G.J."/>
            <person name="Szarkandi J.G."/>
            <person name="Papp V."/>
            <person name="Albert L."/>
            <person name="Andreopoulos W."/>
            <person name="Angelini C."/>
            <person name="Antonin V."/>
            <person name="Barry K.W."/>
            <person name="Bougher N.L."/>
            <person name="Buchanan P."/>
            <person name="Buyck B."/>
            <person name="Bense V."/>
            <person name="Catcheside P."/>
            <person name="Chovatia M."/>
            <person name="Cooper J."/>
            <person name="Damon W."/>
            <person name="Desjardin D."/>
            <person name="Finy P."/>
            <person name="Geml J."/>
            <person name="Haridas S."/>
            <person name="Hughes K."/>
            <person name="Justo A."/>
            <person name="Karasinski D."/>
            <person name="Kautmanova I."/>
            <person name="Kiss B."/>
            <person name="Kocsube S."/>
            <person name="Kotiranta H."/>
            <person name="LaButti K.M."/>
            <person name="Lechner B.E."/>
            <person name="Liimatainen K."/>
            <person name="Lipzen A."/>
            <person name="Lukacs Z."/>
            <person name="Mihaltcheva S."/>
            <person name="Morgado L.N."/>
            <person name="Niskanen T."/>
            <person name="Noordeloos M.E."/>
            <person name="Ohm R.A."/>
            <person name="Ortiz-Santana B."/>
            <person name="Ovrebo C."/>
            <person name="Racz N."/>
            <person name="Riley R."/>
            <person name="Savchenko A."/>
            <person name="Shiryaev A."/>
            <person name="Soop K."/>
            <person name="Spirin V."/>
            <person name="Szebenyi C."/>
            <person name="Tomsovsky M."/>
            <person name="Tulloss R.E."/>
            <person name="Uehling J."/>
            <person name="Grigoriev I.V."/>
            <person name="Vagvolgyi C."/>
            <person name="Papp T."/>
            <person name="Martin F.M."/>
            <person name="Miettinen O."/>
            <person name="Hibbett D.S."/>
            <person name="Nagy L.G."/>
        </authorList>
    </citation>
    <scope>NUCLEOTIDE SEQUENCE [LARGE SCALE GENOMIC DNA]</scope>
    <source>
        <strain evidence="3 4">HHB13444</strain>
    </source>
</reference>
<feature type="compositionally biased region" description="Acidic residues" evidence="2">
    <location>
        <begin position="531"/>
        <end position="547"/>
    </location>
</feature>
<feature type="compositionally biased region" description="Low complexity" evidence="2">
    <location>
        <begin position="567"/>
        <end position="577"/>
    </location>
</feature>
<dbReference type="EMBL" id="ML212582">
    <property type="protein sequence ID" value="TFK78374.1"/>
    <property type="molecule type" value="Genomic_DNA"/>
</dbReference>
<organism evidence="3 4">
    <name type="scientific">Polyporus arcularius HHB13444</name>
    <dbReference type="NCBI Taxonomy" id="1314778"/>
    <lineage>
        <taxon>Eukaryota</taxon>
        <taxon>Fungi</taxon>
        <taxon>Dikarya</taxon>
        <taxon>Basidiomycota</taxon>
        <taxon>Agaricomycotina</taxon>
        <taxon>Agaricomycetes</taxon>
        <taxon>Polyporales</taxon>
        <taxon>Polyporaceae</taxon>
        <taxon>Polyporus</taxon>
    </lineage>
</organism>